<dbReference type="InterPro" id="IPR051167">
    <property type="entry name" value="Prolyl_oligopep/macrocyclase"/>
</dbReference>
<sequence length="718" mass="80544">MKNVLILFLFTTFCTLTAQEISKPGLAPVKMVVDNYHGVELEDPYRYMEDLSNEEVIKWMKDNADYAKSVLNNIPGKQKLFDAIMELINRSSESIYALSITKDDTYYYLKRKPGEDIAKMYKRQGFSGEEVLFFDPETYNSDSEKTYTISSISPNFQGDKIAVGVSPDGSENPEIIIFKANGEKYPEVLYLPTGISWLKSGNAFYYNKYNSADVTDMNRQIFTKVYKHEVGTDQKSDSVVFSKELYPDLRIKDLEIPYVFYSEEADLDVLFLSTVDNNMDLFYKLPLTDNSEKWKTLTTREDNVVDVKASKEHVYYLSSKEAPKYKILRTSIGRPSVANAKTFIEEYDEETIKGFELTKDGLYYITMKNGVEASVYFLANDAASPRKLDLPFTAGEASLRSKNIESSEIWITISGWTSPDKRYLYNPKEDSFTLRQLSSVVEYPELDDLVAKEVMVESHDGIMVPVSIIHNKDLELNGKNPVTLYGYGSYGDSMAPTFSTVILAYTLFDGVLVVSHVRGGGELGEAWHNAGKKETKPNTWKDAIATAEYMIREGYTSPGKLSIFGGSAGGILVGRAITERPDLFSAAAPLVGSMNAVRSEESPNGPVNTPEFGTSKNPEEFKWLLEMDAYHSIQKGVNYPAMLITSGINDPRVTAWEPAKFAAKLQAATASDKPVLFLTNFKGGHGGRTKLSDTIDEFAGIFAFFYWQAGHPDFQPKN</sequence>
<comment type="catalytic activity">
    <reaction evidence="1">
        <text>Hydrolysis of Pro-|-Xaa &gt;&gt; Ala-|-Xaa in oligopeptides.</text>
        <dbReference type="EC" id="3.4.21.26"/>
    </reaction>
</comment>
<proteinExistence type="predicted"/>
<dbReference type="InterPro" id="IPR029058">
    <property type="entry name" value="AB_hydrolase_fold"/>
</dbReference>
<organism evidence="8 9">
    <name type="scientific">Hyunsoonleella aquatilis</name>
    <dbReference type="NCBI Taxonomy" id="2762758"/>
    <lineage>
        <taxon>Bacteria</taxon>
        <taxon>Pseudomonadati</taxon>
        <taxon>Bacteroidota</taxon>
        <taxon>Flavobacteriia</taxon>
        <taxon>Flavobacteriales</taxon>
        <taxon>Flavobacteriaceae</taxon>
    </lineage>
</organism>
<evidence type="ECO:0000256" key="3">
    <source>
        <dbReference type="ARBA" id="ARBA00022670"/>
    </source>
</evidence>
<dbReference type="PRINTS" id="PR00862">
    <property type="entry name" value="PROLIGOPTASE"/>
</dbReference>
<dbReference type="InterPro" id="IPR001375">
    <property type="entry name" value="Peptidase_S9_cat"/>
</dbReference>
<dbReference type="GO" id="GO:0006508">
    <property type="term" value="P:proteolysis"/>
    <property type="evidence" value="ECO:0007669"/>
    <property type="project" value="UniProtKB-KW"/>
</dbReference>
<accession>A0A923HDX2</accession>
<protein>
    <recommendedName>
        <fullName evidence="2">prolyl oligopeptidase</fullName>
        <ecNumber evidence="2">3.4.21.26</ecNumber>
    </recommendedName>
</protein>
<reference evidence="8" key="1">
    <citation type="submission" date="2020-08" db="EMBL/GenBank/DDBJ databases">
        <title>Hyunsoonleella sp. strain SJ7 genome sequencing and assembly.</title>
        <authorList>
            <person name="Kim I."/>
        </authorList>
    </citation>
    <scope>NUCLEOTIDE SEQUENCE</scope>
    <source>
        <strain evidence="8">SJ7</strain>
    </source>
</reference>
<dbReference type="EMBL" id="JACNMF010000001">
    <property type="protein sequence ID" value="MBC3757650.1"/>
    <property type="molecule type" value="Genomic_DNA"/>
</dbReference>
<dbReference type="RefSeq" id="WP_186559347.1">
    <property type="nucleotide sequence ID" value="NZ_JACNMF010000001.1"/>
</dbReference>
<name>A0A923HDX2_9FLAO</name>
<evidence type="ECO:0000259" key="6">
    <source>
        <dbReference type="Pfam" id="PF00326"/>
    </source>
</evidence>
<keyword evidence="9" id="KW-1185">Reference proteome</keyword>
<dbReference type="Pfam" id="PF02897">
    <property type="entry name" value="Peptidase_S9_N"/>
    <property type="match status" value="1"/>
</dbReference>
<dbReference type="PANTHER" id="PTHR42881:SF2">
    <property type="entry name" value="PROLYL ENDOPEPTIDASE"/>
    <property type="match status" value="1"/>
</dbReference>
<dbReference type="SUPFAM" id="SSF50993">
    <property type="entry name" value="Peptidase/esterase 'gauge' domain"/>
    <property type="match status" value="1"/>
</dbReference>
<dbReference type="GO" id="GO:0004252">
    <property type="term" value="F:serine-type endopeptidase activity"/>
    <property type="evidence" value="ECO:0007669"/>
    <property type="project" value="UniProtKB-EC"/>
</dbReference>
<dbReference type="Gene3D" id="2.130.10.120">
    <property type="entry name" value="Prolyl oligopeptidase, N-terminal domain"/>
    <property type="match status" value="1"/>
</dbReference>
<dbReference type="EC" id="3.4.21.26" evidence="2"/>
<dbReference type="InterPro" id="IPR023302">
    <property type="entry name" value="Pept_S9A_N"/>
</dbReference>
<evidence type="ECO:0000256" key="5">
    <source>
        <dbReference type="ARBA" id="ARBA00022825"/>
    </source>
</evidence>
<gene>
    <name evidence="8" type="ORF">H7U19_04500</name>
</gene>
<evidence type="ECO:0000313" key="8">
    <source>
        <dbReference type="EMBL" id="MBC3757650.1"/>
    </source>
</evidence>
<dbReference type="GO" id="GO:0070012">
    <property type="term" value="F:oligopeptidase activity"/>
    <property type="evidence" value="ECO:0007669"/>
    <property type="project" value="TreeGrafter"/>
</dbReference>
<keyword evidence="3" id="KW-0645">Protease</keyword>
<dbReference type="Pfam" id="PF00326">
    <property type="entry name" value="Peptidase_S9"/>
    <property type="match status" value="1"/>
</dbReference>
<dbReference type="SUPFAM" id="SSF53474">
    <property type="entry name" value="alpha/beta-Hydrolases"/>
    <property type="match status" value="1"/>
</dbReference>
<dbReference type="Gene3D" id="3.40.50.1820">
    <property type="entry name" value="alpha/beta hydrolase"/>
    <property type="match status" value="1"/>
</dbReference>
<evidence type="ECO:0000256" key="4">
    <source>
        <dbReference type="ARBA" id="ARBA00022801"/>
    </source>
</evidence>
<comment type="caution">
    <text evidence="8">The sequence shown here is derived from an EMBL/GenBank/DDBJ whole genome shotgun (WGS) entry which is preliminary data.</text>
</comment>
<keyword evidence="5" id="KW-0720">Serine protease</keyword>
<evidence type="ECO:0000259" key="7">
    <source>
        <dbReference type="Pfam" id="PF02897"/>
    </source>
</evidence>
<evidence type="ECO:0000313" key="9">
    <source>
        <dbReference type="Proteomes" id="UP000656244"/>
    </source>
</evidence>
<feature type="domain" description="Peptidase S9A N-terminal" evidence="7">
    <location>
        <begin position="29"/>
        <end position="435"/>
    </location>
</feature>
<feature type="domain" description="Peptidase S9 prolyl oligopeptidase catalytic" evidence="6">
    <location>
        <begin position="498"/>
        <end position="710"/>
    </location>
</feature>
<dbReference type="InterPro" id="IPR002470">
    <property type="entry name" value="Peptidase_S9A"/>
</dbReference>
<evidence type="ECO:0000256" key="2">
    <source>
        <dbReference type="ARBA" id="ARBA00011897"/>
    </source>
</evidence>
<dbReference type="GO" id="GO:0005829">
    <property type="term" value="C:cytosol"/>
    <property type="evidence" value="ECO:0007669"/>
    <property type="project" value="TreeGrafter"/>
</dbReference>
<dbReference type="Proteomes" id="UP000656244">
    <property type="component" value="Unassembled WGS sequence"/>
</dbReference>
<dbReference type="AlphaFoldDB" id="A0A923HDX2"/>
<dbReference type="PANTHER" id="PTHR42881">
    <property type="entry name" value="PROLYL ENDOPEPTIDASE"/>
    <property type="match status" value="1"/>
</dbReference>
<evidence type="ECO:0000256" key="1">
    <source>
        <dbReference type="ARBA" id="ARBA00001070"/>
    </source>
</evidence>
<keyword evidence="4" id="KW-0378">Hydrolase</keyword>